<evidence type="ECO:0000256" key="9">
    <source>
        <dbReference type="ARBA" id="ARBA00023004"/>
    </source>
</evidence>
<organism evidence="13 14">
    <name type="scientific">Stephania japonica</name>
    <dbReference type="NCBI Taxonomy" id="461633"/>
    <lineage>
        <taxon>Eukaryota</taxon>
        <taxon>Viridiplantae</taxon>
        <taxon>Streptophyta</taxon>
        <taxon>Embryophyta</taxon>
        <taxon>Tracheophyta</taxon>
        <taxon>Spermatophyta</taxon>
        <taxon>Magnoliopsida</taxon>
        <taxon>Ranunculales</taxon>
        <taxon>Menispermaceae</taxon>
        <taxon>Menispermoideae</taxon>
        <taxon>Cissampelideae</taxon>
        <taxon>Stephania</taxon>
    </lineage>
</organism>
<evidence type="ECO:0000256" key="1">
    <source>
        <dbReference type="ARBA" id="ARBA00001971"/>
    </source>
</evidence>
<dbReference type="GO" id="GO:0005506">
    <property type="term" value="F:iron ion binding"/>
    <property type="evidence" value="ECO:0007669"/>
    <property type="project" value="InterPro"/>
</dbReference>
<keyword evidence="6 11" id="KW-0479">Metal-binding</keyword>
<accession>A0AAP0JED6</accession>
<dbReference type="PROSITE" id="PS00086">
    <property type="entry name" value="CYTOCHROME_P450"/>
    <property type="match status" value="1"/>
</dbReference>
<dbReference type="GO" id="GO:0004497">
    <property type="term" value="F:monooxygenase activity"/>
    <property type="evidence" value="ECO:0007669"/>
    <property type="project" value="UniProtKB-KW"/>
</dbReference>
<dbReference type="GO" id="GO:0016020">
    <property type="term" value="C:membrane"/>
    <property type="evidence" value="ECO:0007669"/>
    <property type="project" value="UniProtKB-SubCell"/>
</dbReference>
<evidence type="ECO:0000256" key="4">
    <source>
        <dbReference type="ARBA" id="ARBA00022617"/>
    </source>
</evidence>
<evidence type="ECO:0000256" key="11">
    <source>
        <dbReference type="PIRSR" id="PIRSR602401-1"/>
    </source>
</evidence>
<dbReference type="AlphaFoldDB" id="A0AAP0JED6"/>
<evidence type="ECO:0000256" key="5">
    <source>
        <dbReference type="ARBA" id="ARBA00022692"/>
    </source>
</evidence>
<protein>
    <recommendedName>
        <fullName evidence="15">Cytochrome P450</fullName>
    </recommendedName>
</protein>
<evidence type="ECO:0000256" key="2">
    <source>
        <dbReference type="ARBA" id="ARBA00004167"/>
    </source>
</evidence>
<dbReference type="InterPro" id="IPR036396">
    <property type="entry name" value="Cyt_P450_sf"/>
</dbReference>
<comment type="cofactor">
    <cofactor evidence="1 11">
        <name>heme</name>
        <dbReference type="ChEBI" id="CHEBI:30413"/>
    </cofactor>
</comment>
<evidence type="ECO:0000313" key="14">
    <source>
        <dbReference type="Proteomes" id="UP001417504"/>
    </source>
</evidence>
<keyword evidence="7" id="KW-1133">Transmembrane helix</keyword>
<keyword evidence="12" id="KW-0503">Monooxygenase</keyword>
<proteinExistence type="inferred from homology"/>
<dbReference type="Pfam" id="PF00067">
    <property type="entry name" value="p450"/>
    <property type="match status" value="1"/>
</dbReference>
<keyword evidence="10" id="KW-0472">Membrane</keyword>
<dbReference type="GO" id="GO:0033075">
    <property type="term" value="P:isoquinoline alkaloid biosynthetic process"/>
    <property type="evidence" value="ECO:0007669"/>
    <property type="project" value="UniProtKB-ARBA"/>
</dbReference>
<keyword evidence="14" id="KW-1185">Reference proteome</keyword>
<comment type="similarity">
    <text evidence="3 12">Belongs to the cytochrome P450 family.</text>
</comment>
<dbReference type="FunFam" id="1.10.630.10:FF:000038">
    <property type="entry name" value="Cytochrome P450 84A1"/>
    <property type="match status" value="1"/>
</dbReference>
<dbReference type="CDD" id="cd20618">
    <property type="entry name" value="CYP71_clan"/>
    <property type="match status" value="1"/>
</dbReference>
<dbReference type="PANTHER" id="PTHR47944">
    <property type="entry name" value="CYTOCHROME P450 98A9"/>
    <property type="match status" value="1"/>
</dbReference>
<dbReference type="Proteomes" id="UP001417504">
    <property type="component" value="Unassembled WGS sequence"/>
</dbReference>
<evidence type="ECO:0000256" key="10">
    <source>
        <dbReference type="ARBA" id="ARBA00023136"/>
    </source>
</evidence>
<evidence type="ECO:0000256" key="7">
    <source>
        <dbReference type="ARBA" id="ARBA00022989"/>
    </source>
</evidence>
<keyword evidence="4 11" id="KW-0349">Heme</keyword>
<dbReference type="Gene3D" id="1.10.630.10">
    <property type="entry name" value="Cytochrome P450"/>
    <property type="match status" value="1"/>
</dbReference>
<dbReference type="PRINTS" id="PR00385">
    <property type="entry name" value="P450"/>
</dbReference>
<dbReference type="InterPro" id="IPR002401">
    <property type="entry name" value="Cyt_P450_E_grp-I"/>
</dbReference>
<evidence type="ECO:0008006" key="15">
    <source>
        <dbReference type="Google" id="ProtNLM"/>
    </source>
</evidence>
<comment type="subcellular location">
    <subcellularLocation>
        <location evidence="2">Membrane</location>
        <topology evidence="2">Single-pass membrane protein</topology>
    </subcellularLocation>
</comment>
<comment type="caution">
    <text evidence="13">The sequence shown here is derived from an EMBL/GenBank/DDBJ whole genome shotgun (WGS) entry which is preliminary data.</text>
</comment>
<evidence type="ECO:0000256" key="8">
    <source>
        <dbReference type="ARBA" id="ARBA00023002"/>
    </source>
</evidence>
<gene>
    <name evidence="13" type="ORF">Sjap_011904</name>
</gene>
<dbReference type="GO" id="GO:0016717">
    <property type="term" value="F:oxidoreductase activity, acting on paired donors, with oxidation of a pair of donors resulting in the reduction of molecular oxygen to two molecules of water"/>
    <property type="evidence" value="ECO:0007669"/>
    <property type="project" value="UniProtKB-ARBA"/>
</dbReference>
<evidence type="ECO:0000256" key="12">
    <source>
        <dbReference type="RuleBase" id="RU000461"/>
    </source>
</evidence>
<evidence type="ECO:0000256" key="6">
    <source>
        <dbReference type="ARBA" id="ARBA00022723"/>
    </source>
</evidence>
<dbReference type="PANTHER" id="PTHR47944:SF4">
    <property type="entry name" value="OS09G0441700 PROTEIN"/>
    <property type="match status" value="1"/>
</dbReference>
<dbReference type="InterPro" id="IPR017972">
    <property type="entry name" value="Cyt_P450_CS"/>
</dbReference>
<dbReference type="GO" id="GO:0020037">
    <property type="term" value="F:heme binding"/>
    <property type="evidence" value="ECO:0007669"/>
    <property type="project" value="InterPro"/>
</dbReference>
<dbReference type="SUPFAM" id="SSF48264">
    <property type="entry name" value="Cytochrome P450"/>
    <property type="match status" value="1"/>
</dbReference>
<keyword evidence="5" id="KW-0812">Transmembrane</keyword>
<sequence length="535" mass="61108">MEVLSWMPWLAPLILLLVFKGFYSRPLRRKLNVPPGPRPWPIIGNLDLMGSLPHRSIQHLSMKYGPLMQLKFGSQPLVVASSAEMAKQVLKTYDLSLSDRPRTAAGVLTTYNCSGMVWSLYTPYWRQVRKIWSTELFNPRRLESFEYIRVEETRALINGLFLLSGKELKLKDHLADTNMNVISRIAFGKKYLDDDDKKSSNDQSSVSDDGLDILDYQNKKSGSVVSAKEFRSMLDEIFLLNGVLNIGDWIPWLGFLDLQGYEKRMRVVSEKFDRLLEHVIDEHKERKLLSSSDWAPEDMVDLLLEIAEDPSLEVKLTRSSIKAQALELMGGGTESSTVTLEWAISELMKKSKILKKAQEELDKVIGKERWVEEKDMQNLPYIQAITKETMRMHPVAPLLVPRVARKDLKISDYDIPVGTQVRVNVWAIGRDPVSWNEPNEFRPERFVDKAVDVKGQHFELLPFGAGRRMCPGYLLGLKVIQSTLANLIHGFEWKLGGGMSEEGLDMEEIFGLSTPRKLPLNVIVEPRLPTHLYVK</sequence>
<evidence type="ECO:0000256" key="3">
    <source>
        <dbReference type="ARBA" id="ARBA00010617"/>
    </source>
</evidence>
<dbReference type="EMBL" id="JBBNAE010000004">
    <property type="protein sequence ID" value="KAK9131417.1"/>
    <property type="molecule type" value="Genomic_DNA"/>
</dbReference>
<evidence type="ECO:0000313" key="13">
    <source>
        <dbReference type="EMBL" id="KAK9131417.1"/>
    </source>
</evidence>
<name>A0AAP0JED6_9MAGN</name>
<keyword evidence="9 11" id="KW-0408">Iron</keyword>
<keyword evidence="8 12" id="KW-0560">Oxidoreductase</keyword>
<feature type="binding site" description="axial binding residue" evidence="11">
    <location>
        <position position="470"/>
    </location>
    <ligand>
        <name>heme</name>
        <dbReference type="ChEBI" id="CHEBI:30413"/>
    </ligand>
    <ligandPart>
        <name>Fe</name>
        <dbReference type="ChEBI" id="CHEBI:18248"/>
    </ligandPart>
</feature>
<dbReference type="PRINTS" id="PR00463">
    <property type="entry name" value="EP450I"/>
</dbReference>
<dbReference type="InterPro" id="IPR001128">
    <property type="entry name" value="Cyt_P450"/>
</dbReference>
<reference evidence="13 14" key="1">
    <citation type="submission" date="2024-01" db="EMBL/GenBank/DDBJ databases">
        <title>Genome assemblies of Stephania.</title>
        <authorList>
            <person name="Yang L."/>
        </authorList>
    </citation>
    <scope>NUCLEOTIDE SEQUENCE [LARGE SCALE GENOMIC DNA]</scope>
    <source>
        <strain evidence="13">QJT</strain>
        <tissue evidence="13">Leaf</tissue>
    </source>
</reference>